<dbReference type="AlphaFoldDB" id="A0A1P8K3N6"/>
<name>A0A1P8K3N6_9BURK</name>
<keyword evidence="3" id="KW-1185">Reference proteome</keyword>
<dbReference type="EMBL" id="CP019236">
    <property type="protein sequence ID" value="APW40625.1"/>
    <property type="molecule type" value="Genomic_DNA"/>
</dbReference>
<feature type="compositionally biased region" description="Basic and acidic residues" evidence="1">
    <location>
        <begin position="30"/>
        <end position="52"/>
    </location>
</feature>
<gene>
    <name evidence="2" type="ORF">RD110_10975</name>
</gene>
<feature type="region of interest" description="Disordered" evidence="1">
    <location>
        <begin position="26"/>
        <end position="52"/>
    </location>
</feature>
<dbReference type="KEGG" id="rhy:RD110_10975"/>
<dbReference type="Proteomes" id="UP000186609">
    <property type="component" value="Chromosome"/>
</dbReference>
<dbReference type="STRING" id="1842727.RD110_10975"/>
<evidence type="ECO:0000313" key="2">
    <source>
        <dbReference type="EMBL" id="APW40625.1"/>
    </source>
</evidence>
<proteinExistence type="predicted"/>
<accession>A0A1P8K3N6</accession>
<evidence type="ECO:0000256" key="1">
    <source>
        <dbReference type="SAM" id="MobiDB-lite"/>
    </source>
</evidence>
<protein>
    <submittedName>
        <fullName evidence="2">Uncharacterized protein</fullName>
    </submittedName>
</protein>
<reference evidence="2 3" key="1">
    <citation type="submission" date="2017-01" db="EMBL/GenBank/DDBJ databases">
        <authorList>
            <person name="Mah S.A."/>
            <person name="Swanson W.J."/>
            <person name="Moy G.W."/>
            <person name="Vacquier V.D."/>
        </authorList>
    </citation>
    <scope>NUCLEOTIDE SEQUENCE [LARGE SCALE GENOMIC DNA]</scope>
    <source>
        <strain evidence="2 3">DCY110</strain>
    </source>
</reference>
<organism evidence="2 3">
    <name type="scientific">Rhodoferax koreensis</name>
    <dbReference type="NCBI Taxonomy" id="1842727"/>
    <lineage>
        <taxon>Bacteria</taxon>
        <taxon>Pseudomonadati</taxon>
        <taxon>Pseudomonadota</taxon>
        <taxon>Betaproteobacteria</taxon>
        <taxon>Burkholderiales</taxon>
        <taxon>Comamonadaceae</taxon>
        <taxon>Rhodoferax</taxon>
    </lineage>
</organism>
<evidence type="ECO:0000313" key="3">
    <source>
        <dbReference type="Proteomes" id="UP000186609"/>
    </source>
</evidence>
<sequence length="252" mass="28393">MVTVLVDGKPVELTKAQIAEAHKSGLRQADYTEKTQKLAEQRKAAEAETAKAREERQKYADGLNKAAAVLEAQLQEQQNIDWQHLLDTDPVEYLRQQHIAQKRHADLQQTLNQKAQLEEVVKAEQASSYREHIQNQRDLLLAKVPEWKDEAKMKQGTQEIKDYLLKAGYSESEISNVHDHRAVLNVRKAMLYDQMVAKASVAAKKINATPARVERPSTGQTQNVDKRSVAFQRLSKSGRVEDAGAVFASLLT</sequence>